<gene>
    <name evidence="3" type="ORF">MCOS_LOCUS10444</name>
</gene>
<feature type="region of interest" description="Disordered" evidence="1">
    <location>
        <begin position="1"/>
        <end position="20"/>
    </location>
</feature>
<feature type="transmembrane region" description="Helical" evidence="2">
    <location>
        <begin position="176"/>
        <end position="201"/>
    </location>
</feature>
<evidence type="ECO:0000313" key="4">
    <source>
        <dbReference type="Proteomes" id="UP000267029"/>
    </source>
</evidence>
<feature type="non-terminal residue" evidence="3">
    <location>
        <position position="590"/>
    </location>
</feature>
<dbReference type="AlphaFoldDB" id="A0A3P6GXT3"/>
<feature type="transmembrane region" description="Helical" evidence="2">
    <location>
        <begin position="563"/>
        <end position="589"/>
    </location>
</feature>
<protein>
    <recommendedName>
        <fullName evidence="5">Protein tweety homolog</fullName>
    </recommendedName>
</protein>
<sequence>MPVLEAMPESQGGGASGVANAHAHPNREPIIFWITVALYVLIVVLIIAIQVINCCCCCCGGGGESGAATGNLSCPINLTIIDTNMTLTFAKMLEKAVANFETLIRNVSKEVDDIKSSTDKMVQNVEEKIDLEKEFESINKFWNDTSAQAEDATKNLEDLTTSVNDGLSQYSGYIRIGFNAIGGLFIVMVTIAALIAARLLYRAFRDRLYAGADTVLTYTPGNKWDKIVCGKGSVCCCSAIFIPILLIFAAIIAVLLFVLTSVSGEGCIYVTRETGVNKTDFVVDGMLARRWSSLVGRSVEEANEFLYAPPPRHVLYALTQTCRGSTKQSPRSGLLSAVGYTSLVDVSKLVNSKRVKEGMAEGKNVTAEHVKKLGISSKLPNVSYLENATNSLKAAINSLNLTVLINSTDPKFPNATPLEVLVANLKEFYNQSNITNQAEFKNGTASLETAVNTTDGVKSLMNSTHNSLNIIVKDKNNTFPLLDELVEALKAAIASANNESKLIGNVETSYDKFATDLLAFVEKNGNVTFSKLTGDLFPCEEAYRAVSVALAVSCGDEGALNRFVGVVYVLALTVLFICFFYFSLFNLAFM</sequence>
<dbReference type="Proteomes" id="UP000267029">
    <property type="component" value="Unassembled WGS sequence"/>
</dbReference>
<evidence type="ECO:0000256" key="2">
    <source>
        <dbReference type="SAM" id="Phobius"/>
    </source>
</evidence>
<feature type="transmembrane region" description="Helical" evidence="2">
    <location>
        <begin position="30"/>
        <end position="52"/>
    </location>
</feature>
<keyword evidence="4" id="KW-1185">Reference proteome</keyword>
<feature type="transmembrane region" description="Helical" evidence="2">
    <location>
        <begin position="233"/>
        <end position="259"/>
    </location>
</feature>
<name>A0A3P6GXT3_MESCO</name>
<keyword evidence="2" id="KW-0472">Membrane</keyword>
<keyword evidence="2" id="KW-1133">Transmembrane helix</keyword>
<dbReference type="OrthoDB" id="6274206at2759"/>
<dbReference type="EMBL" id="UXSR01006333">
    <property type="protein sequence ID" value="VDD84441.1"/>
    <property type="molecule type" value="Genomic_DNA"/>
</dbReference>
<keyword evidence="2" id="KW-0812">Transmembrane</keyword>
<reference evidence="3 4" key="1">
    <citation type="submission" date="2018-10" db="EMBL/GenBank/DDBJ databases">
        <authorList>
            <consortium name="Pathogen Informatics"/>
        </authorList>
    </citation>
    <scope>NUCLEOTIDE SEQUENCE [LARGE SCALE GENOMIC DNA]</scope>
</reference>
<evidence type="ECO:0000313" key="3">
    <source>
        <dbReference type="EMBL" id="VDD84441.1"/>
    </source>
</evidence>
<organism evidence="3 4">
    <name type="scientific">Mesocestoides corti</name>
    <name type="common">Flatworm</name>
    <dbReference type="NCBI Taxonomy" id="53468"/>
    <lineage>
        <taxon>Eukaryota</taxon>
        <taxon>Metazoa</taxon>
        <taxon>Spiralia</taxon>
        <taxon>Lophotrochozoa</taxon>
        <taxon>Platyhelminthes</taxon>
        <taxon>Cestoda</taxon>
        <taxon>Eucestoda</taxon>
        <taxon>Cyclophyllidea</taxon>
        <taxon>Mesocestoididae</taxon>
        <taxon>Mesocestoides</taxon>
    </lineage>
</organism>
<proteinExistence type="predicted"/>
<evidence type="ECO:0008006" key="5">
    <source>
        <dbReference type="Google" id="ProtNLM"/>
    </source>
</evidence>
<accession>A0A3P6GXT3</accession>
<evidence type="ECO:0000256" key="1">
    <source>
        <dbReference type="SAM" id="MobiDB-lite"/>
    </source>
</evidence>